<evidence type="ECO:0000256" key="2">
    <source>
        <dbReference type="ARBA" id="ARBA00022597"/>
    </source>
</evidence>
<dbReference type="InterPro" id="IPR011055">
    <property type="entry name" value="Dup_hybrid_motif"/>
</dbReference>
<keyword evidence="7" id="KW-1185">Reference proteome</keyword>
<evidence type="ECO:0000256" key="1">
    <source>
        <dbReference type="ARBA" id="ARBA00022448"/>
    </source>
</evidence>
<dbReference type="Pfam" id="PF00358">
    <property type="entry name" value="PTS_EIIA_1"/>
    <property type="match status" value="1"/>
</dbReference>
<dbReference type="SUPFAM" id="SSF51261">
    <property type="entry name" value="Duplicated hybrid motif"/>
    <property type="match status" value="1"/>
</dbReference>
<dbReference type="EMBL" id="FOGW01000015">
    <property type="protein sequence ID" value="SER94339.1"/>
    <property type="molecule type" value="Genomic_DNA"/>
</dbReference>
<protein>
    <submittedName>
        <fullName evidence="6">Phosphoenolpyruvate-dependent sugar phosphotransferase system, EIIA 1</fullName>
    </submittedName>
</protein>
<evidence type="ECO:0000313" key="7">
    <source>
        <dbReference type="Proteomes" id="UP000182471"/>
    </source>
</evidence>
<keyword evidence="4" id="KW-0812">Transmembrane</keyword>
<dbReference type="GO" id="GO:0016740">
    <property type="term" value="F:transferase activity"/>
    <property type="evidence" value="ECO:0007669"/>
    <property type="project" value="UniProtKB-KW"/>
</dbReference>
<dbReference type="RefSeq" id="WP_074730718.1">
    <property type="nucleotide sequence ID" value="NZ_FOGW01000015.1"/>
</dbReference>
<proteinExistence type="predicted"/>
<keyword evidence="2" id="KW-0762">Sugar transport</keyword>
<evidence type="ECO:0000313" key="6">
    <source>
        <dbReference type="EMBL" id="SER94339.1"/>
    </source>
</evidence>
<keyword evidence="6" id="KW-0670">Pyruvate</keyword>
<evidence type="ECO:0000256" key="3">
    <source>
        <dbReference type="ARBA" id="ARBA00022679"/>
    </source>
</evidence>
<evidence type="ECO:0000256" key="4">
    <source>
        <dbReference type="SAM" id="Phobius"/>
    </source>
</evidence>
<evidence type="ECO:0000259" key="5">
    <source>
        <dbReference type="Pfam" id="PF00358"/>
    </source>
</evidence>
<feature type="domain" description="PTS EIIA type-1" evidence="5">
    <location>
        <begin position="82"/>
        <end position="117"/>
    </location>
</feature>
<keyword evidence="3 6" id="KW-0808">Transferase</keyword>
<organism evidence="6 7">
    <name type="scientific">Lachnobacterium bovis</name>
    <dbReference type="NCBI Taxonomy" id="140626"/>
    <lineage>
        <taxon>Bacteria</taxon>
        <taxon>Bacillati</taxon>
        <taxon>Bacillota</taxon>
        <taxon>Clostridia</taxon>
        <taxon>Lachnospirales</taxon>
        <taxon>Lachnospiraceae</taxon>
        <taxon>Lachnobacterium</taxon>
    </lineage>
</organism>
<feature type="transmembrane region" description="Helical" evidence="4">
    <location>
        <begin position="20"/>
        <end position="43"/>
    </location>
</feature>
<dbReference type="AlphaFoldDB" id="A0A1H9TC21"/>
<dbReference type="Gene3D" id="2.70.70.10">
    <property type="entry name" value="Glucose Permease (Domain IIA)"/>
    <property type="match status" value="1"/>
</dbReference>
<name>A0A1H9TC21_9FIRM</name>
<keyword evidence="4" id="KW-1133">Transmembrane helix</keyword>
<sequence>MGGLGLFGLPSYINPKTGDISSLIWVSVATLAAAVLGFVLTFFTYSDEEKVSKTTKNVKANVQNFEGTKPVLTPETIVAPVKGDRVKKGQLLLEFDINKIKEAGLDVTTPIIVTNTFDYEDVVYTDTNDINLEDEILYLV</sequence>
<reference evidence="7" key="1">
    <citation type="submission" date="2016-10" db="EMBL/GenBank/DDBJ databases">
        <authorList>
            <person name="Varghese N."/>
            <person name="Submissions S."/>
        </authorList>
    </citation>
    <scope>NUCLEOTIDE SEQUENCE [LARGE SCALE GENOMIC DNA]</scope>
    <source>
        <strain evidence="7">S1b</strain>
    </source>
</reference>
<dbReference type="Proteomes" id="UP000182471">
    <property type="component" value="Unassembled WGS sequence"/>
</dbReference>
<accession>A0A1H9TC21</accession>
<dbReference type="GO" id="GO:0009401">
    <property type="term" value="P:phosphoenolpyruvate-dependent sugar phosphotransferase system"/>
    <property type="evidence" value="ECO:0007669"/>
    <property type="project" value="InterPro"/>
</dbReference>
<dbReference type="InterPro" id="IPR001127">
    <property type="entry name" value="PTS_EIIA_1_perm"/>
</dbReference>
<gene>
    <name evidence="6" type="ORF">SAMN02910429_01559</name>
</gene>
<keyword evidence="4" id="KW-0472">Membrane</keyword>
<keyword evidence="1" id="KW-0813">Transport</keyword>